<organism evidence="2 3">
    <name type="scientific">Gryllotalpicola kribbensis</name>
    <dbReference type="NCBI Taxonomy" id="993084"/>
    <lineage>
        <taxon>Bacteria</taxon>
        <taxon>Bacillati</taxon>
        <taxon>Actinomycetota</taxon>
        <taxon>Actinomycetes</taxon>
        <taxon>Micrococcales</taxon>
        <taxon>Microbacteriaceae</taxon>
        <taxon>Gryllotalpicola</taxon>
    </lineage>
</organism>
<evidence type="ECO:0000313" key="3">
    <source>
        <dbReference type="Proteomes" id="UP001500213"/>
    </source>
</evidence>
<dbReference type="RefSeq" id="WP_344773138.1">
    <property type="nucleotide sequence ID" value="NZ_BAABBX010000002.1"/>
</dbReference>
<feature type="transmembrane region" description="Helical" evidence="1">
    <location>
        <begin position="127"/>
        <end position="147"/>
    </location>
</feature>
<name>A0ABP8AGP2_9MICO</name>
<keyword evidence="3" id="KW-1185">Reference proteome</keyword>
<evidence type="ECO:0000313" key="2">
    <source>
        <dbReference type="EMBL" id="GAA4183681.1"/>
    </source>
</evidence>
<evidence type="ECO:0008006" key="4">
    <source>
        <dbReference type="Google" id="ProtNLM"/>
    </source>
</evidence>
<keyword evidence="1" id="KW-0812">Transmembrane</keyword>
<keyword evidence="1" id="KW-0472">Membrane</keyword>
<gene>
    <name evidence="2" type="ORF">GCM10022288_03350</name>
</gene>
<keyword evidence="1" id="KW-1133">Transmembrane helix</keyword>
<feature type="transmembrane region" description="Helical" evidence="1">
    <location>
        <begin position="55"/>
        <end position="77"/>
    </location>
</feature>
<dbReference type="EMBL" id="BAABBX010000002">
    <property type="protein sequence ID" value="GAA4183681.1"/>
    <property type="molecule type" value="Genomic_DNA"/>
</dbReference>
<feature type="transmembrane region" description="Helical" evidence="1">
    <location>
        <begin position="21"/>
        <end position="43"/>
    </location>
</feature>
<protein>
    <recommendedName>
        <fullName evidence="4">Integral membrane protein</fullName>
    </recommendedName>
</protein>
<dbReference type="Proteomes" id="UP001500213">
    <property type="component" value="Unassembled WGS sequence"/>
</dbReference>
<evidence type="ECO:0000256" key="1">
    <source>
        <dbReference type="SAM" id="Phobius"/>
    </source>
</evidence>
<sequence length="169" mass="17951">MSESRSVTERLSAAMPRLVGTGTLTVLVAVYAVLVMAAVGRSAFQIIDHFSKAPIAISISGVSALVYVLAMVALIVHRGVWHRIAWVTVSVEFAGVVVIGAITTFFPDALGLDSGDAFGDTATVWTVFGQGYWFVPLVLPLAGMWWLKTHPARPRPDRAGADSRGKAAA</sequence>
<comment type="caution">
    <text evidence="2">The sequence shown here is derived from an EMBL/GenBank/DDBJ whole genome shotgun (WGS) entry which is preliminary data.</text>
</comment>
<accession>A0ABP8AGP2</accession>
<feature type="transmembrane region" description="Helical" evidence="1">
    <location>
        <begin position="84"/>
        <end position="107"/>
    </location>
</feature>
<proteinExistence type="predicted"/>
<reference evidence="3" key="1">
    <citation type="journal article" date="2019" name="Int. J. Syst. Evol. Microbiol.">
        <title>The Global Catalogue of Microorganisms (GCM) 10K type strain sequencing project: providing services to taxonomists for standard genome sequencing and annotation.</title>
        <authorList>
            <consortium name="The Broad Institute Genomics Platform"/>
            <consortium name="The Broad Institute Genome Sequencing Center for Infectious Disease"/>
            <person name="Wu L."/>
            <person name="Ma J."/>
        </authorList>
    </citation>
    <scope>NUCLEOTIDE SEQUENCE [LARGE SCALE GENOMIC DNA]</scope>
    <source>
        <strain evidence="3">JCM 17593</strain>
    </source>
</reference>